<dbReference type="GO" id="GO:0070929">
    <property type="term" value="P:trans-translation"/>
    <property type="evidence" value="ECO:0007669"/>
    <property type="project" value="UniProtKB-UniRule"/>
</dbReference>
<evidence type="ECO:0000256" key="1">
    <source>
        <dbReference type="ARBA" id="ARBA00022490"/>
    </source>
</evidence>
<dbReference type="HAMAP" id="MF_00023">
    <property type="entry name" value="SmpB"/>
    <property type="match status" value="1"/>
</dbReference>
<accession>R4PLR3</accession>
<dbReference type="PANTHER" id="PTHR30308">
    <property type="entry name" value="TMRNA-BINDING COMPONENT OF TRANS-TRANSLATION TAGGING COMPLEX"/>
    <property type="match status" value="1"/>
</dbReference>
<dbReference type="HOGENOM" id="CLU_108953_0_1_0"/>
<evidence type="ECO:0000313" key="5">
    <source>
        <dbReference type="EMBL" id="AGL62583.1"/>
    </source>
</evidence>
<name>R4PLR3_9BACT</name>
<feature type="compositionally biased region" description="Basic and acidic residues" evidence="4">
    <location>
        <begin position="185"/>
        <end position="198"/>
    </location>
</feature>
<dbReference type="Pfam" id="PF01668">
    <property type="entry name" value="SmpB"/>
    <property type="match status" value="1"/>
</dbReference>
<reference evidence="5 6" key="1">
    <citation type="journal article" date="2013" name="Nat. Biotechnol.">
        <title>Genome sequences of rare, uncultured bacteria obtained by differential coverage binning of multiple metagenomes.</title>
        <authorList>
            <person name="Albertsen M."/>
            <person name="Hugenholtz P."/>
            <person name="Skarshewski A."/>
            <person name="Nielsen K.L."/>
            <person name="Tyson G.W."/>
            <person name="Nielsen P.H."/>
        </authorList>
    </citation>
    <scope>NUCLEOTIDE SEQUENCE [LARGE SCALE GENOMIC DNA]</scope>
    <source>
        <strain evidence="5">TM71</strain>
    </source>
</reference>
<dbReference type="GO" id="GO:0005829">
    <property type="term" value="C:cytosol"/>
    <property type="evidence" value="ECO:0007669"/>
    <property type="project" value="TreeGrafter"/>
</dbReference>
<evidence type="ECO:0000256" key="2">
    <source>
        <dbReference type="ARBA" id="ARBA00022884"/>
    </source>
</evidence>
<dbReference type="GO" id="GO:0003723">
    <property type="term" value="F:RNA binding"/>
    <property type="evidence" value="ECO:0007669"/>
    <property type="project" value="UniProtKB-UniRule"/>
</dbReference>
<feature type="region of interest" description="Disordered" evidence="4">
    <location>
        <begin position="185"/>
        <end position="206"/>
    </location>
</feature>
<dbReference type="NCBIfam" id="TIGR00086">
    <property type="entry name" value="smpB"/>
    <property type="match status" value="1"/>
</dbReference>
<dbReference type="InterPro" id="IPR000037">
    <property type="entry name" value="SsrA-bd_prot"/>
</dbReference>
<organism evidence="5 6">
    <name type="scientific">Candidatus Saccharimonas aalborgensis</name>
    <dbReference type="NCBI Taxonomy" id="1332188"/>
    <lineage>
        <taxon>Bacteria</taxon>
        <taxon>Candidatus Saccharimonadota</taxon>
        <taxon>Candidatus Saccharimonadia</taxon>
        <taxon>Candidatus Saccharimonadales</taxon>
        <taxon>Candidatus Saccharimonadaceae</taxon>
        <taxon>Candidatus Saccharimonas</taxon>
    </lineage>
</organism>
<protein>
    <recommendedName>
        <fullName evidence="3">SsrA-binding protein</fullName>
    </recommendedName>
    <alternativeName>
        <fullName evidence="3">Small protein B</fullName>
    </alternativeName>
</protein>
<keyword evidence="2 3" id="KW-0694">RNA-binding</keyword>
<keyword evidence="1 3" id="KW-0963">Cytoplasm</keyword>
<dbReference type="NCBIfam" id="NF003843">
    <property type="entry name" value="PRK05422.1"/>
    <property type="match status" value="1"/>
</dbReference>
<gene>
    <name evidence="3 5" type="primary">smpB</name>
    <name evidence="5" type="ORF">L336_0881</name>
</gene>
<comment type="subcellular location">
    <subcellularLocation>
        <location evidence="3">Cytoplasm</location>
    </subcellularLocation>
    <text evidence="3">The tmRNA-SmpB complex associates with stalled 70S ribosomes.</text>
</comment>
<evidence type="ECO:0000256" key="3">
    <source>
        <dbReference type="HAMAP-Rule" id="MF_00023"/>
    </source>
</evidence>
<dbReference type="STRING" id="1332188.L336_0881"/>
<dbReference type="InterPro" id="IPR023620">
    <property type="entry name" value="SmpB"/>
</dbReference>
<dbReference type="AlphaFoldDB" id="R4PLR3"/>
<dbReference type="PANTHER" id="PTHR30308:SF2">
    <property type="entry name" value="SSRA-BINDING PROTEIN"/>
    <property type="match status" value="1"/>
</dbReference>
<dbReference type="Proteomes" id="UP000013893">
    <property type="component" value="Chromosome"/>
</dbReference>
<dbReference type="EMBL" id="CP005957">
    <property type="protein sequence ID" value="AGL62583.1"/>
    <property type="molecule type" value="Genomic_DNA"/>
</dbReference>
<comment type="similarity">
    <text evidence="3">Belongs to the SmpB family.</text>
</comment>
<dbReference type="SUPFAM" id="SSF74982">
    <property type="entry name" value="Small protein B (SmpB)"/>
    <property type="match status" value="1"/>
</dbReference>
<proteinExistence type="inferred from homology"/>
<keyword evidence="6" id="KW-1185">Reference proteome</keyword>
<dbReference type="GO" id="GO:0070930">
    <property type="term" value="P:trans-translation-dependent protein tagging"/>
    <property type="evidence" value="ECO:0007669"/>
    <property type="project" value="TreeGrafter"/>
</dbReference>
<evidence type="ECO:0000256" key="4">
    <source>
        <dbReference type="SAM" id="MobiDB-lite"/>
    </source>
</evidence>
<dbReference type="KEGG" id="saal:L336_0881"/>
<sequence length="206" mass="23533">MKHVWNLRSGRYIVPHITDKKHYSIITTKKQYLLSCILRYFAIITSMSAKKATVSHPKAPIVNRRARFDYELDDDIVAGVSLTGPEVRAARDGHIQLRGAYVTIKDGDLWLNNASFSLKLNERGKPGAHSVDTRPRRLLASKRQIELFSARKKLGMTIVPTKMLTSGRYIKVVIALGKGKKRWDKRETIKRRQADRESSAQIKHAR</sequence>
<comment type="function">
    <text evidence="3">Required for rescue of stalled ribosomes mediated by trans-translation. Binds to transfer-messenger RNA (tmRNA), required for stable association of tmRNA with ribosomes. tmRNA and SmpB together mimic tRNA shape, replacing the anticodon stem-loop with SmpB. tmRNA is encoded by the ssrA gene; the 2 termini fold to resemble tRNA(Ala) and it encodes a 'tag peptide', a short internal open reading frame. During trans-translation Ala-aminoacylated tmRNA acts like a tRNA, entering the A-site of stalled ribosomes, displacing the stalled mRNA. The ribosome then switches to translate the ORF on the tmRNA; the nascent peptide is terminated with the 'tag peptide' encoded by the tmRNA and targeted for degradation. The ribosome is freed to recommence translation, which seems to be the essential function of trans-translation.</text>
</comment>
<evidence type="ECO:0000313" key="6">
    <source>
        <dbReference type="Proteomes" id="UP000013893"/>
    </source>
</evidence>
<dbReference type="Gene3D" id="2.40.280.10">
    <property type="match status" value="1"/>
</dbReference>